<dbReference type="EMBL" id="MK838112">
    <property type="protein sequence ID" value="QDH46565.1"/>
    <property type="molecule type" value="Genomic_DNA"/>
</dbReference>
<sequence>MIVITQLTTCLRTISLIVKRIICDMALMKYIHRDKLQRVIRVGDYVVWGNGKYGKGLEIAKVVGATPIRIQIFNMEKNKTTYAFPDNLVVISQQVQANIEGNVGANMDLEEMRQGDN</sequence>
<reference evidence="1 2" key="1">
    <citation type="submission" date="2019-04" db="EMBL/GenBank/DDBJ databases">
        <title>Novel bacteriophages capable of disrupting biofilms from clinical strains of Aeromonas hydrophila with intrinsic antibiotic resistance.</title>
        <authorList>
            <person name="Kabwe M."/>
            <person name="Brown T.L."/>
            <person name="Speirs L."/>
            <person name="Ku H."/>
            <person name="Leach M."/>
            <person name="Chan H.T."/>
            <person name="Petrovski S."/>
            <person name="Lock P."/>
            <person name="Tucci J."/>
        </authorList>
    </citation>
    <scope>NUCLEOTIDE SEQUENCE [LARGE SCALE GENOMIC DNA]</scope>
</reference>
<evidence type="ECO:0000313" key="1">
    <source>
        <dbReference type="EMBL" id="QDH46565.1"/>
    </source>
</evidence>
<proteinExistence type="predicted"/>
<accession>A0A513ZZZ6</accession>
<protein>
    <submittedName>
        <fullName evidence="1">Uncharacterized protein</fullName>
    </submittedName>
</protein>
<keyword evidence="2" id="KW-1185">Reference proteome</keyword>
<name>A0A513ZZZ6_9CAUD</name>
<organism evidence="1 2">
    <name type="scientific">Aeromonas phage LAh_6</name>
    <dbReference type="NCBI Taxonomy" id="2591030"/>
    <lineage>
        <taxon>Viruses</taxon>
        <taxon>Duplodnaviria</taxon>
        <taxon>Heunggongvirae</taxon>
        <taxon>Uroviricota</taxon>
        <taxon>Caudoviricetes</taxon>
        <taxon>Grimontviridae</taxon>
        <taxon>Lahexavirus</taxon>
        <taxon>Lahexavirus LAh6</taxon>
    </lineage>
</organism>
<dbReference type="Proteomes" id="UP000319466">
    <property type="component" value="Segment"/>
</dbReference>
<gene>
    <name evidence="1" type="ORF">LAh6_83</name>
</gene>
<evidence type="ECO:0000313" key="2">
    <source>
        <dbReference type="Proteomes" id="UP000319466"/>
    </source>
</evidence>